<reference evidence="2" key="2">
    <citation type="submission" date="2020-05" db="UniProtKB">
        <authorList>
            <consortium name="EnsemblMetazoa"/>
        </authorList>
    </citation>
    <scope>IDENTIFICATION</scope>
    <source>
        <strain evidence="2">IAEA</strain>
    </source>
</reference>
<sequence length="124" mass="14386">MQTMRVYRRASRRASLRRGSISVLPQKSAEIPWDILERLFMPFLFCHAAAIIISTLLHAFNLSTVSTFAIFVWFALSTVGAVLFYHFVKTNNNCIATQSNYKYIQGWDTHFTYHLDTVISKQYL</sequence>
<evidence type="ECO:0000313" key="3">
    <source>
        <dbReference type="Proteomes" id="UP000091820"/>
    </source>
</evidence>
<organism evidence="2 3">
    <name type="scientific">Glossina brevipalpis</name>
    <dbReference type="NCBI Taxonomy" id="37001"/>
    <lineage>
        <taxon>Eukaryota</taxon>
        <taxon>Metazoa</taxon>
        <taxon>Ecdysozoa</taxon>
        <taxon>Arthropoda</taxon>
        <taxon>Hexapoda</taxon>
        <taxon>Insecta</taxon>
        <taxon>Pterygota</taxon>
        <taxon>Neoptera</taxon>
        <taxon>Endopterygota</taxon>
        <taxon>Diptera</taxon>
        <taxon>Brachycera</taxon>
        <taxon>Muscomorpha</taxon>
        <taxon>Hippoboscoidea</taxon>
        <taxon>Glossinidae</taxon>
        <taxon>Glossina</taxon>
    </lineage>
</organism>
<evidence type="ECO:0000256" key="1">
    <source>
        <dbReference type="SAM" id="Phobius"/>
    </source>
</evidence>
<dbReference type="STRING" id="37001.A0A1A9WQX2"/>
<keyword evidence="1" id="KW-0472">Membrane</keyword>
<dbReference type="AlphaFoldDB" id="A0A1A9WQX2"/>
<feature type="transmembrane region" description="Helical" evidence="1">
    <location>
        <begin position="66"/>
        <end position="88"/>
    </location>
</feature>
<dbReference type="VEuPathDB" id="VectorBase:GBRI028836"/>
<keyword evidence="3" id="KW-1185">Reference proteome</keyword>
<dbReference type="EnsemblMetazoa" id="GBRI028836-RA">
    <property type="protein sequence ID" value="GBRI028836-PA"/>
    <property type="gene ID" value="GBRI028836"/>
</dbReference>
<keyword evidence="1" id="KW-0812">Transmembrane</keyword>
<feature type="transmembrane region" description="Helical" evidence="1">
    <location>
        <begin position="39"/>
        <end position="60"/>
    </location>
</feature>
<proteinExistence type="predicted"/>
<dbReference type="Proteomes" id="UP000091820">
    <property type="component" value="Unassembled WGS sequence"/>
</dbReference>
<accession>A0A1A9WQX2</accession>
<evidence type="ECO:0000313" key="2">
    <source>
        <dbReference type="EnsemblMetazoa" id="GBRI028836-PA"/>
    </source>
</evidence>
<protein>
    <submittedName>
        <fullName evidence="2">Uncharacterized protein</fullName>
    </submittedName>
</protein>
<keyword evidence="1" id="KW-1133">Transmembrane helix</keyword>
<name>A0A1A9WQX2_9MUSC</name>
<reference evidence="3" key="1">
    <citation type="submission" date="2014-03" db="EMBL/GenBank/DDBJ databases">
        <authorList>
            <person name="Aksoy S."/>
            <person name="Warren W."/>
            <person name="Wilson R.K."/>
        </authorList>
    </citation>
    <scope>NUCLEOTIDE SEQUENCE [LARGE SCALE GENOMIC DNA]</scope>
    <source>
        <strain evidence="3">IAEA</strain>
    </source>
</reference>